<comment type="caution">
    <text evidence="2">The sequence shown here is derived from an EMBL/GenBank/DDBJ whole genome shotgun (WGS) entry which is preliminary data.</text>
</comment>
<sequence length="494" mass="54947">MVATRRKTDEHAASIRPRTYRGEGMSNDTIHVCKPVIKKKRRFPGTSMPPRAPIDRLPSSTGGMEDISLTSPSIAPSPIRDVRSVSKHNAREHSSDRTASSALGLVARSGTIKGSADNPIILEEYSPRRRSAPPPKCRRTEPEPHMFQDCHRQLYTYQLSRPALAPKPVNGSTFTGDRSNDLYRMMNAKVAAEASMPLVPYGPPPATHNAGFGIPFHLQYPLSAQFLAKPPLLQKNYPPSYAQYHDRMGVTLAGDSEEMLRKKAVQCIRDHSRPQPRRKMLSDDPDETSDSETEPSFSSSTGKSLDRQHKHAHTPSTTTRSSRFSVYQDPNDHLSPLVTQTSLLTSLLQAYPRSADQNGLREDITMLVSVQNQCLAEWNHAESRKRRRSGTDSAINVSGDDQRARKAMRRLEKIEKEEREKERDEEVRRCLSAGAGMWQDGSGIGVADVFAMAPERDVVSGQSVEAGRSGVVVTQMMSDMWRKKGVCGLSMIEC</sequence>
<proteinExistence type="predicted"/>
<feature type="compositionally biased region" description="Low complexity" evidence="1">
    <location>
        <begin position="314"/>
        <end position="325"/>
    </location>
</feature>
<name>A0A8K0R2S0_9PLEO</name>
<organism evidence="2 3">
    <name type="scientific">Paraphoma chrysanthemicola</name>
    <dbReference type="NCBI Taxonomy" id="798071"/>
    <lineage>
        <taxon>Eukaryota</taxon>
        <taxon>Fungi</taxon>
        <taxon>Dikarya</taxon>
        <taxon>Ascomycota</taxon>
        <taxon>Pezizomycotina</taxon>
        <taxon>Dothideomycetes</taxon>
        <taxon>Pleosporomycetidae</taxon>
        <taxon>Pleosporales</taxon>
        <taxon>Pleosporineae</taxon>
        <taxon>Phaeosphaeriaceae</taxon>
        <taxon>Paraphoma</taxon>
    </lineage>
</organism>
<evidence type="ECO:0000313" key="3">
    <source>
        <dbReference type="Proteomes" id="UP000813461"/>
    </source>
</evidence>
<feature type="compositionally biased region" description="Basic and acidic residues" evidence="1">
    <location>
        <begin position="80"/>
        <end position="96"/>
    </location>
</feature>
<dbReference type="OrthoDB" id="3690573at2759"/>
<feature type="compositionally biased region" description="Acidic residues" evidence="1">
    <location>
        <begin position="283"/>
        <end position="293"/>
    </location>
</feature>
<keyword evidence="3" id="KW-1185">Reference proteome</keyword>
<protein>
    <submittedName>
        <fullName evidence="2">Uncharacterized protein</fullName>
    </submittedName>
</protein>
<dbReference type="EMBL" id="JAGMVJ010000015">
    <property type="protein sequence ID" value="KAH7080934.1"/>
    <property type="molecule type" value="Genomic_DNA"/>
</dbReference>
<feature type="compositionally biased region" description="Basic and acidic residues" evidence="1">
    <location>
        <begin position="1"/>
        <end position="13"/>
    </location>
</feature>
<reference evidence="2" key="1">
    <citation type="journal article" date="2021" name="Nat. Commun.">
        <title>Genetic determinants of endophytism in the Arabidopsis root mycobiome.</title>
        <authorList>
            <person name="Mesny F."/>
            <person name="Miyauchi S."/>
            <person name="Thiergart T."/>
            <person name="Pickel B."/>
            <person name="Atanasova L."/>
            <person name="Karlsson M."/>
            <person name="Huettel B."/>
            <person name="Barry K.W."/>
            <person name="Haridas S."/>
            <person name="Chen C."/>
            <person name="Bauer D."/>
            <person name="Andreopoulos W."/>
            <person name="Pangilinan J."/>
            <person name="LaButti K."/>
            <person name="Riley R."/>
            <person name="Lipzen A."/>
            <person name="Clum A."/>
            <person name="Drula E."/>
            <person name="Henrissat B."/>
            <person name="Kohler A."/>
            <person name="Grigoriev I.V."/>
            <person name="Martin F.M."/>
            <person name="Hacquard S."/>
        </authorList>
    </citation>
    <scope>NUCLEOTIDE SEQUENCE</scope>
    <source>
        <strain evidence="2">MPI-SDFR-AT-0120</strain>
    </source>
</reference>
<evidence type="ECO:0000313" key="2">
    <source>
        <dbReference type="EMBL" id="KAH7080934.1"/>
    </source>
</evidence>
<feature type="compositionally biased region" description="Polar residues" evidence="1">
    <location>
        <begin position="58"/>
        <end position="74"/>
    </location>
</feature>
<feature type="region of interest" description="Disordered" evidence="1">
    <location>
        <begin position="267"/>
        <end position="328"/>
    </location>
</feature>
<evidence type="ECO:0000256" key="1">
    <source>
        <dbReference type="SAM" id="MobiDB-lite"/>
    </source>
</evidence>
<feature type="region of interest" description="Disordered" evidence="1">
    <location>
        <begin position="381"/>
        <end position="403"/>
    </location>
</feature>
<gene>
    <name evidence="2" type="ORF">FB567DRAFT_116441</name>
</gene>
<accession>A0A8K0R2S0</accession>
<dbReference type="AlphaFoldDB" id="A0A8K0R2S0"/>
<feature type="region of interest" description="Disordered" evidence="1">
    <location>
        <begin position="1"/>
        <end position="102"/>
    </location>
</feature>
<dbReference type="Proteomes" id="UP000813461">
    <property type="component" value="Unassembled WGS sequence"/>
</dbReference>